<dbReference type="Proteomes" id="UP000235116">
    <property type="component" value="Chromosome"/>
</dbReference>
<dbReference type="AlphaFoldDB" id="A0A2K9LGF9"/>
<dbReference type="GO" id="GO:0016891">
    <property type="term" value="F:RNA endonuclease activity producing 5'-phosphomonoesters, hydrolytic mechanism"/>
    <property type="evidence" value="ECO:0007669"/>
    <property type="project" value="TreeGrafter"/>
</dbReference>
<reference evidence="7" key="1">
    <citation type="submission" date="2017-08" db="EMBL/GenBank/DDBJ databases">
        <title>Direct submision.</title>
        <authorList>
            <person name="Kim S.-J."/>
            <person name="Rhee S.-K."/>
        </authorList>
    </citation>
    <scope>NUCLEOTIDE SEQUENCE [LARGE SCALE GENOMIC DNA]</scope>
    <source>
        <strain evidence="7">GI5</strain>
    </source>
</reference>
<dbReference type="KEGG" id="kak:Kalk_02480"/>
<evidence type="ECO:0000313" key="7">
    <source>
        <dbReference type="Proteomes" id="UP000235116"/>
    </source>
</evidence>
<evidence type="ECO:0000256" key="5">
    <source>
        <dbReference type="ARBA" id="ARBA00022801"/>
    </source>
</evidence>
<dbReference type="GO" id="GO:0005737">
    <property type="term" value="C:cytoplasm"/>
    <property type="evidence" value="ECO:0007669"/>
    <property type="project" value="UniProtKB-SubCell"/>
</dbReference>
<proteinExistence type="predicted"/>
<dbReference type="Pfam" id="PF04493">
    <property type="entry name" value="Endonuclease_5"/>
    <property type="match status" value="1"/>
</dbReference>
<name>A0A2K9LGF9_9GAMM</name>
<keyword evidence="2" id="KW-0963">Cytoplasm</keyword>
<dbReference type="EMBL" id="CP022684">
    <property type="protein sequence ID" value="AUM11362.1"/>
    <property type="molecule type" value="Genomic_DNA"/>
</dbReference>
<sequence length="286" mass="31244">MLPLAQQTEPLVHFLHRKAPKFEPVLIALADSCQYLINDLTGVGHSGMKTHNLHSWNVSLENARAIHKNLRAWIITEGDCSQPRLVGRISLTSNNESDQSATIQACITVQSSPSKTLLERKVAIKTAKFPLEPGLYAFRKVPAIIAALNKLNRVPDLFICDGRGVTGDESFGVASHVGLVCSVPTIGIRPVKPRHMTETLGLERGSYLRVHDNNQIAAIVRIIDNADPLLVSPGHKISLEASIAQVLDYIPASLSKREYLQALYPEAGHNNEAPVKLTLVHSATGR</sequence>
<evidence type="ECO:0000256" key="3">
    <source>
        <dbReference type="ARBA" id="ARBA00022722"/>
    </source>
</evidence>
<protein>
    <recommendedName>
        <fullName evidence="8">Endonuclease V</fullName>
    </recommendedName>
</protein>
<comment type="subcellular location">
    <subcellularLocation>
        <location evidence="1">Cytoplasm</location>
    </subcellularLocation>
</comment>
<keyword evidence="3" id="KW-0540">Nuclease</keyword>
<accession>A0A2K9LGF9</accession>
<dbReference type="GO" id="GO:0006281">
    <property type="term" value="P:DNA repair"/>
    <property type="evidence" value="ECO:0007669"/>
    <property type="project" value="InterPro"/>
</dbReference>
<evidence type="ECO:0008006" key="8">
    <source>
        <dbReference type="Google" id="ProtNLM"/>
    </source>
</evidence>
<keyword evidence="7" id="KW-1185">Reference proteome</keyword>
<evidence type="ECO:0000313" key="6">
    <source>
        <dbReference type="EMBL" id="AUM11362.1"/>
    </source>
</evidence>
<keyword evidence="4" id="KW-0255">Endonuclease</keyword>
<evidence type="ECO:0000256" key="2">
    <source>
        <dbReference type="ARBA" id="ARBA00022490"/>
    </source>
</evidence>
<dbReference type="InterPro" id="IPR007581">
    <property type="entry name" value="Endonuclease-V"/>
</dbReference>
<evidence type="ECO:0000256" key="1">
    <source>
        <dbReference type="ARBA" id="ARBA00004496"/>
    </source>
</evidence>
<keyword evidence="5" id="KW-0378">Hydrolase</keyword>
<gene>
    <name evidence="6" type="ORF">Kalk_02480</name>
</gene>
<dbReference type="GO" id="GO:0043737">
    <property type="term" value="F:deoxyribonuclease V activity"/>
    <property type="evidence" value="ECO:0007669"/>
    <property type="project" value="TreeGrafter"/>
</dbReference>
<dbReference type="GO" id="GO:0003727">
    <property type="term" value="F:single-stranded RNA binding"/>
    <property type="evidence" value="ECO:0007669"/>
    <property type="project" value="TreeGrafter"/>
</dbReference>
<dbReference type="PANTHER" id="PTHR28511">
    <property type="entry name" value="ENDONUCLEASE V"/>
    <property type="match status" value="1"/>
</dbReference>
<dbReference type="PANTHER" id="PTHR28511:SF1">
    <property type="entry name" value="ENDONUCLEASE V"/>
    <property type="match status" value="1"/>
</dbReference>
<evidence type="ECO:0000256" key="4">
    <source>
        <dbReference type="ARBA" id="ARBA00022759"/>
    </source>
</evidence>
<dbReference type="Gene3D" id="3.30.2170.10">
    <property type="entry name" value="archaeoglobus fulgidus dsm 4304 superfamily"/>
    <property type="match status" value="1"/>
</dbReference>
<organism evidence="6 7">
    <name type="scientific">Ketobacter alkanivorans</name>
    <dbReference type="NCBI Taxonomy" id="1917421"/>
    <lineage>
        <taxon>Bacteria</taxon>
        <taxon>Pseudomonadati</taxon>
        <taxon>Pseudomonadota</taxon>
        <taxon>Gammaproteobacteria</taxon>
        <taxon>Pseudomonadales</taxon>
        <taxon>Ketobacteraceae</taxon>
        <taxon>Ketobacter</taxon>
    </lineage>
</organism>